<keyword evidence="5" id="KW-0611">Plant defense</keyword>
<comment type="similarity">
    <text evidence="1">Belongs to the disease resistance NB-LRR family.</text>
</comment>
<dbReference type="Pfam" id="PF23559">
    <property type="entry name" value="WHD_DRP"/>
    <property type="match status" value="1"/>
</dbReference>
<gene>
    <name evidence="9" type="ORF">LIER_42575</name>
    <name evidence="10" type="ORF">LIER_42961</name>
</gene>
<dbReference type="GO" id="GO:0043531">
    <property type="term" value="F:ADP binding"/>
    <property type="evidence" value="ECO:0007669"/>
    <property type="project" value="InterPro"/>
</dbReference>
<dbReference type="Gene3D" id="1.10.8.430">
    <property type="entry name" value="Helical domain of apoptotic protease-activating factors"/>
    <property type="match status" value="1"/>
</dbReference>
<dbReference type="PANTHER" id="PTHR36766">
    <property type="entry name" value="PLANT BROAD-SPECTRUM MILDEW RESISTANCE PROTEIN RPW8"/>
    <property type="match status" value="1"/>
</dbReference>
<dbReference type="PRINTS" id="PR00364">
    <property type="entry name" value="DISEASERSIST"/>
</dbReference>
<dbReference type="Gene3D" id="1.10.10.10">
    <property type="entry name" value="Winged helix-like DNA-binding domain superfamily/Winged helix DNA-binding domain"/>
    <property type="match status" value="1"/>
</dbReference>
<dbReference type="PANTHER" id="PTHR36766:SF45">
    <property type="entry name" value="NB-ARC DOMAIN-CONTAINING PROTEIN"/>
    <property type="match status" value="1"/>
</dbReference>
<dbReference type="InterPro" id="IPR002182">
    <property type="entry name" value="NB-ARC"/>
</dbReference>
<protein>
    <submittedName>
        <fullName evidence="10">Antimicrobial response protein</fullName>
    </submittedName>
</protein>
<proteinExistence type="inferred from homology"/>
<keyword evidence="4" id="KW-0547">Nucleotide-binding</keyword>
<keyword evidence="6" id="KW-0067">ATP-binding</keyword>
<organism evidence="10 11">
    <name type="scientific">Lithospermum erythrorhizon</name>
    <name type="common">Purple gromwell</name>
    <name type="synonym">Lithospermum officinale var. erythrorhizon</name>
    <dbReference type="NCBI Taxonomy" id="34254"/>
    <lineage>
        <taxon>Eukaryota</taxon>
        <taxon>Viridiplantae</taxon>
        <taxon>Streptophyta</taxon>
        <taxon>Embryophyta</taxon>
        <taxon>Tracheophyta</taxon>
        <taxon>Spermatophyta</taxon>
        <taxon>Magnoliopsida</taxon>
        <taxon>eudicotyledons</taxon>
        <taxon>Gunneridae</taxon>
        <taxon>Pentapetalae</taxon>
        <taxon>asterids</taxon>
        <taxon>lamiids</taxon>
        <taxon>Boraginales</taxon>
        <taxon>Boraginaceae</taxon>
        <taxon>Boraginoideae</taxon>
        <taxon>Lithospermeae</taxon>
        <taxon>Lithospermum</taxon>
    </lineage>
</organism>
<dbReference type="InterPro" id="IPR036388">
    <property type="entry name" value="WH-like_DNA-bd_sf"/>
</dbReference>
<evidence type="ECO:0000313" key="9">
    <source>
        <dbReference type="EMBL" id="GAA0139389.1"/>
    </source>
</evidence>
<keyword evidence="11" id="KW-1185">Reference proteome</keyword>
<sequence>MEQFTLVSKIVRNDDLSEIINHNDVIRTTTAFVDESNVFGRDKEKDFLLSKLSSTNTEQVISIVGGGGLGKTTLAQLVYNIEEIKDIFGNNRIWVCVSNPFDEVKVAQGILECLKVDHKETKNLQSLHQTIRESISKVKFLLVLDDVWDENPGKWERLCLCLKVGDPESRILLTTRKEEVAIVMGTAPSNILKPRHISDDNCWLIMRQRAFQGKSNGKKNELENIGKKIAEKCKGLPLAAKTLGAMLISKDFAEDWREVLNSKMWELVVVENELVPHIFLSYQELPSALKRCFSILALFPKDSNIPVEQVIQIWMANGFLYPRSHVEEMVKTGEKYLDFLVSRAFLEADDTQRVATTSPR</sequence>
<evidence type="ECO:0000256" key="1">
    <source>
        <dbReference type="ARBA" id="ARBA00008894"/>
    </source>
</evidence>
<evidence type="ECO:0000313" key="11">
    <source>
        <dbReference type="Proteomes" id="UP001454036"/>
    </source>
</evidence>
<feature type="domain" description="Disease resistance protein winged helix" evidence="8">
    <location>
        <begin position="298"/>
        <end position="351"/>
    </location>
</feature>
<evidence type="ECO:0000256" key="2">
    <source>
        <dbReference type="ARBA" id="ARBA00022614"/>
    </source>
</evidence>
<dbReference type="InterPro" id="IPR042197">
    <property type="entry name" value="Apaf_helical"/>
</dbReference>
<reference evidence="10 11" key="1">
    <citation type="submission" date="2024-01" db="EMBL/GenBank/DDBJ databases">
        <title>The complete chloroplast genome sequence of Lithospermum erythrorhizon: insights into the phylogenetic relationship among Boraginaceae species and the maternal lineages of purple gromwells.</title>
        <authorList>
            <person name="Okada T."/>
            <person name="Watanabe K."/>
        </authorList>
    </citation>
    <scope>NUCLEOTIDE SEQUENCE [LARGE SCALE GENOMIC DNA]</scope>
</reference>
<dbReference type="GO" id="GO:0005524">
    <property type="term" value="F:ATP binding"/>
    <property type="evidence" value="ECO:0007669"/>
    <property type="project" value="UniProtKB-KW"/>
</dbReference>
<evidence type="ECO:0000256" key="4">
    <source>
        <dbReference type="ARBA" id="ARBA00022741"/>
    </source>
</evidence>
<name>A0AAV3P7T4_LITER</name>
<dbReference type="FunFam" id="3.40.50.300:FF:001091">
    <property type="entry name" value="Probable disease resistance protein At1g61300"/>
    <property type="match status" value="1"/>
</dbReference>
<dbReference type="AlphaFoldDB" id="A0AAV3P7T4"/>
<keyword evidence="2" id="KW-0433">Leucine-rich repeat</keyword>
<dbReference type="Pfam" id="PF00931">
    <property type="entry name" value="NB-ARC"/>
    <property type="match status" value="1"/>
</dbReference>
<evidence type="ECO:0000256" key="5">
    <source>
        <dbReference type="ARBA" id="ARBA00022821"/>
    </source>
</evidence>
<evidence type="ECO:0000313" key="10">
    <source>
        <dbReference type="EMBL" id="GAA0147559.1"/>
    </source>
</evidence>
<evidence type="ECO:0000256" key="3">
    <source>
        <dbReference type="ARBA" id="ARBA00022737"/>
    </source>
</evidence>
<dbReference type="Gene3D" id="3.40.50.300">
    <property type="entry name" value="P-loop containing nucleotide triphosphate hydrolases"/>
    <property type="match status" value="1"/>
</dbReference>
<dbReference type="SUPFAM" id="SSF52540">
    <property type="entry name" value="P-loop containing nucleoside triphosphate hydrolases"/>
    <property type="match status" value="1"/>
</dbReference>
<dbReference type="Proteomes" id="UP001454036">
    <property type="component" value="Unassembled WGS sequence"/>
</dbReference>
<dbReference type="InterPro" id="IPR058922">
    <property type="entry name" value="WHD_DRP"/>
</dbReference>
<keyword evidence="3" id="KW-0677">Repeat</keyword>
<evidence type="ECO:0000259" key="7">
    <source>
        <dbReference type="Pfam" id="PF00931"/>
    </source>
</evidence>
<comment type="caution">
    <text evidence="10">The sequence shown here is derived from an EMBL/GenBank/DDBJ whole genome shotgun (WGS) entry which is preliminary data.</text>
</comment>
<accession>A0AAV3P7T4</accession>
<dbReference type="GO" id="GO:0006952">
    <property type="term" value="P:defense response"/>
    <property type="evidence" value="ECO:0007669"/>
    <property type="project" value="UniProtKB-KW"/>
</dbReference>
<dbReference type="EMBL" id="BAABME010031909">
    <property type="protein sequence ID" value="GAA0147559.1"/>
    <property type="molecule type" value="Genomic_DNA"/>
</dbReference>
<evidence type="ECO:0000259" key="8">
    <source>
        <dbReference type="Pfam" id="PF23559"/>
    </source>
</evidence>
<evidence type="ECO:0000256" key="6">
    <source>
        <dbReference type="ARBA" id="ARBA00022840"/>
    </source>
</evidence>
<dbReference type="EMBL" id="BAABME010030034">
    <property type="protein sequence ID" value="GAA0139389.1"/>
    <property type="molecule type" value="Genomic_DNA"/>
</dbReference>
<feature type="domain" description="NB-ARC" evidence="7">
    <location>
        <begin position="42"/>
        <end position="214"/>
    </location>
</feature>
<dbReference type="InterPro" id="IPR027417">
    <property type="entry name" value="P-loop_NTPase"/>
</dbReference>